<evidence type="ECO:0000256" key="4">
    <source>
        <dbReference type="ARBA" id="ARBA00022729"/>
    </source>
</evidence>
<evidence type="ECO:0000256" key="7">
    <source>
        <dbReference type="RuleBase" id="RU361156"/>
    </source>
</evidence>
<dbReference type="EMBL" id="JAGMWT010000002">
    <property type="protein sequence ID" value="KAH7136163.1"/>
    <property type="molecule type" value="Genomic_DNA"/>
</dbReference>
<evidence type="ECO:0000256" key="5">
    <source>
        <dbReference type="ARBA" id="ARBA00022801"/>
    </source>
</evidence>
<evidence type="ECO:0000313" key="9">
    <source>
        <dbReference type="EMBL" id="KAH7136163.1"/>
    </source>
</evidence>
<dbReference type="EC" id="3.4.16.-" evidence="7"/>
<keyword evidence="2 7" id="KW-0121">Carboxypeptidase</keyword>
<sequence>MHIFSVLLLGSAVVSVTARSPQYGAKNIKVPRSQPLTSPSAPLRRRDEHIIAQNDVTKKFAVNGTAGAIPYVDFDIGESYAGLLPISAKANETSQLYFWFFPSSNPQASDEITIWLNGGPGCSSLEGFLQENSPISWQYGTYRPVYNPWSWANLTNMVWIEQPVGTGFTQGKPTANSTEEAAREFLGFWKNFVKTFGLEDRKVYIAGESYAGKYIPYFADAFLQANDSTHHNVKGIMIYDPSIASDTLLEDVPAVQYVDTWKGLFNLNATFTEDITTRAEDCGYTSYLSTHLTYPPPKGPFPSPNSTKENPTCSLWGSISDAVFLTNPCFDYYQIATTCPVLWDVLGFPGSFDYVPEGAFIYFNRTDVQKAINAPIQSWTECSSGVLDTDTSPQSSDYVLPRVIDALDRTVIVHGELDWILLDLGTLLAIQNMTWGGIQGFQTEPQKDFFVPYHGEVSSGTLSASGIMGTWHTERKLTYVGQRMSGHMVPQYQPSSAYRQLEFLLGRIEDLGVVGPFTTRESEAGLQPGKGGNSSYIGRIRK</sequence>
<dbReference type="Gene3D" id="3.40.50.1820">
    <property type="entry name" value="alpha/beta hydrolase"/>
    <property type="match status" value="1"/>
</dbReference>
<dbReference type="GO" id="GO:0004185">
    <property type="term" value="F:serine-type carboxypeptidase activity"/>
    <property type="evidence" value="ECO:0007669"/>
    <property type="project" value="UniProtKB-UniRule"/>
</dbReference>
<dbReference type="PRINTS" id="PR00724">
    <property type="entry name" value="CRBOXYPTASEC"/>
</dbReference>
<proteinExistence type="inferred from homology"/>
<comment type="caution">
    <text evidence="9">The sequence shown here is derived from an EMBL/GenBank/DDBJ whole genome shotgun (WGS) entry which is preliminary data.</text>
</comment>
<dbReference type="InterPro" id="IPR029058">
    <property type="entry name" value="AB_hydrolase_fold"/>
</dbReference>
<dbReference type="GO" id="GO:0006508">
    <property type="term" value="P:proteolysis"/>
    <property type="evidence" value="ECO:0007669"/>
    <property type="project" value="UniProtKB-KW"/>
</dbReference>
<keyword evidence="5 7" id="KW-0378">Hydrolase</keyword>
<evidence type="ECO:0000256" key="6">
    <source>
        <dbReference type="ARBA" id="ARBA00023180"/>
    </source>
</evidence>
<dbReference type="OrthoDB" id="443318at2759"/>
<dbReference type="Pfam" id="PF00450">
    <property type="entry name" value="Peptidase_S10"/>
    <property type="match status" value="1"/>
</dbReference>
<dbReference type="InterPro" id="IPR001563">
    <property type="entry name" value="Peptidase_S10"/>
</dbReference>
<evidence type="ECO:0000256" key="2">
    <source>
        <dbReference type="ARBA" id="ARBA00022645"/>
    </source>
</evidence>
<dbReference type="Proteomes" id="UP000700596">
    <property type="component" value="Unassembled WGS sequence"/>
</dbReference>
<accession>A0A9P9EET8</accession>
<dbReference type="InterPro" id="IPR018202">
    <property type="entry name" value="Ser_caboxypep_ser_AS"/>
</dbReference>
<keyword evidence="4 7" id="KW-0732">Signal</keyword>
<feature type="signal peptide" evidence="7">
    <location>
        <begin position="1"/>
        <end position="18"/>
    </location>
</feature>
<dbReference type="AlphaFoldDB" id="A0A9P9EET8"/>
<keyword evidence="3 7" id="KW-0645">Protease</keyword>
<feature type="region of interest" description="Disordered" evidence="8">
    <location>
        <begin position="521"/>
        <end position="542"/>
    </location>
</feature>
<gene>
    <name evidence="9" type="ORF">B0J11DRAFT_179408</name>
</gene>
<feature type="chain" id="PRO_5040528797" description="Carboxypeptidase" evidence="7">
    <location>
        <begin position="19"/>
        <end position="542"/>
    </location>
</feature>
<dbReference type="PANTHER" id="PTHR11802">
    <property type="entry name" value="SERINE PROTEASE FAMILY S10 SERINE CARBOXYPEPTIDASE"/>
    <property type="match status" value="1"/>
</dbReference>
<evidence type="ECO:0000313" key="10">
    <source>
        <dbReference type="Proteomes" id="UP000700596"/>
    </source>
</evidence>
<evidence type="ECO:0000256" key="1">
    <source>
        <dbReference type="ARBA" id="ARBA00009431"/>
    </source>
</evidence>
<dbReference type="PANTHER" id="PTHR11802:SF479">
    <property type="entry name" value="CARBOXYPEPTIDASE"/>
    <property type="match status" value="1"/>
</dbReference>
<protein>
    <recommendedName>
        <fullName evidence="7">Carboxypeptidase</fullName>
        <ecNumber evidence="7">3.4.16.-</ecNumber>
    </recommendedName>
</protein>
<evidence type="ECO:0000256" key="8">
    <source>
        <dbReference type="SAM" id="MobiDB-lite"/>
    </source>
</evidence>
<dbReference type="PROSITE" id="PS00131">
    <property type="entry name" value="CARBOXYPEPT_SER_SER"/>
    <property type="match status" value="1"/>
</dbReference>
<keyword evidence="10" id="KW-1185">Reference proteome</keyword>
<name>A0A9P9EET8_9PLEO</name>
<keyword evidence="6" id="KW-0325">Glycoprotein</keyword>
<comment type="similarity">
    <text evidence="1 7">Belongs to the peptidase S10 family.</text>
</comment>
<evidence type="ECO:0000256" key="3">
    <source>
        <dbReference type="ARBA" id="ARBA00022670"/>
    </source>
</evidence>
<organism evidence="9 10">
    <name type="scientific">Dendryphion nanum</name>
    <dbReference type="NCBI Taxonomy" id="256645"/>
    <lineage>
        <taxon>Eukaryota</taxon>
        <taxon>Fungi</taxon>
        <taxon>Dikarya</taxon>
        <taxon>Ascomycota</taxon>
        <taxon>Pezizomycotina</taxon>
        <taxon>Dothideomycetes</taxon>
        <taxon>Pleosporomycetidae</taxon>
        <taxon>Pleosporales</taxon>
        <taxon>Torulaceae</taxon>
        <taxon>Dendryphion</taxon>
    </lineage>
</organism>
<reference evidence="9" key="1">
    <citation type="journal article" date="2021" name="Nat. Commun.">
        <title>Genetic determinants of endophytism in the Arabidopsis root mycobiome.</title>
        <authorList>
            <person name="Mesny F."/>
            <person name="Miyauchi S."/>
            <person name="Thiergart T."/>
            <person name="Pickel B."/>
            <person name="Atanasova L."/>
            <person name="Karlsson M."/>
            <person name="Huettel B."/>
            <person name="Barry K.W."/>
            <person name="Haridas S."/>
            <person name="Chen C."/>
            <person name="Bauer D."/>
            <person name="Andreopoulos W."/>
            <person name="Pangilinan J."/>
            <person name="LaButti K."/>
            <person name="Riley R."/>
            <person name="Lipzen A."/>
            <person name="Clum A."/>
            <person name="Drula E."/>
            <person name="Henrissat B."/>
            <person name="Kohler A."/>
            <person name="Grigoriev I.V."/>
            <person name="Martin F.M."/>
            <person name="Hacquard S."/>
        </authorList>
    </citation>
    <scope>NUCLEOTIDE SEQUENCE</scope>
    <source>
        <strain evidence="9">MPI-CAGE-CH-0243</strain>
    </source>
</reference>
<dbReference type="FunFam" id="3.40.50.1820:FF:000118">
    <property type="entry name" value="Carboxypeptidase"/>
    <property type="match status" value="1"/>
</dbReference>
<dbReference type="SUPFAM" id="SSF53474">
    <property type="entry name" value="alpha/beta-Hydrolases"/>
    <property type="match status" value="1"/>
</dbReference>